<evidence type="ECO:0000313" key="6">
    <source>
        <dbReference type="EMBL" id="CAP61405.1"/>
    </source>
</evidence>
<evidence type="ECO:0000256" key="4">
    <source>
        <dbReference type="SAM" id="MobiDB-lite"/>
    </source>
</evidence>
<dbReference type="GO" id="GO:0008270">
    <property type="term" value="F:zinc ion binding"/>
    <property type="evidence" value="ECO:0007669"/>
    <property type="project" value="InterPro"/>
</dbReference>
<dbReference type="OrthoDB" id="5392779at2759"/>
<feature type="region of interest" description="Disordered" evidence="4">
    <location>
        <begin position="180"/>
        <end position="208"/>
    </location>
</feature>
<reference evidence="6" key="2">
    <citation type="submission" date="2008-07" db="EMBL/GenBank/DDBJ databases">
        <authorList>
            <person name="Genoscope - CEA"/>
        </authorList>
    </citation>
    <scope>NUCLEOTIDE SEQUENCE</scope>
    <source>
        <strain evidence="6">S mat+</strain>
    </source>
</reference>
<proteinExistence type="predicted"/>
<dbReference type="VEuPathDB" id="FungiDB:PODANS_4_430"/>
<evidence type="ECO:0000256" key="3">
    <source>
        <dbReference type="ARBA" id="ARBA00023242"/>
    </source>
</evidence>
<dbReference type="KEGG" id="pan:PODANSg645"/>
<feature type="compositionally biased region" description="Polar residues" evidence="4">
    <location>
        <begin position="183"/>
        <end position="204"/>
    </location>
</feature>
<dbReference type="SMART" id="SM00066">
    <property type="entry name" value="GAL4"/>
    <property type="match status" value="1"/>
</dbReference>
<keyword evidence="3" id="KW-0539">Nucleus</keyword>
<dbReference type="Pfam" id="PF00172">
    <property type="entry name" value="Zn_clus"/>
    <property type="match status" value="1"/>
</dbReference>
<dbReference type="GeneID" id="6187897"/>
<dbReference type="Gene3D" id="4.10.240.10">
    <property type="entry name" value="Zn(2)-C6 fungal-type DNA-binding domain"/>
    <property type="match status" value="1"/>
</dbReference>
<dbReference type="AlphaFoldDB" id="B2AD90"/>
<dbReference type="PROSITE" id="PS50048">
    <property type="entry name" value="ZN2_CY6_FUNGAL_2"/>
    <property type="match status" value="1"/>
</dbReference>
<dbReference type="RefSeq" id="XP_001903630.1">
    <property type="nucleotide sequence ID" value="XM_001903595.1"/>
</dbReference>
<reference evidence="6" key="1">
    <citation type="journal article" date="2008" name="Genome Biol.">
        <title>The genome sequence of the model ascomycete fungus Podospora anserina.</title>
        <authorList>
            <person name="Espagne E."/>
            <person name="Lespinet O."/>
            <person name="Malagnac F."/>
            <person name="Da Silva C."/>
            <person name="Jaillon O."/>
            <person name="Porcel B.M."/>
            <person name="Couloux A."/>
            <person name="Aury J.-M."/>
            <person name="Segurens B."/>
            <person name="Poulain J."/>
            <person name="Anthouard V."/>
            <person name="Grossetete S."/>
            <person name="Khalili H."/>
            <person name="Coppin E."/>
            <person name="Dequard-Chablat M."/>
            <person name="Picard M."/>
            <person name="Contamine V."/>
            <person name="Arnaise S."/>
            <person name="Bourdais A."/>
            <person name="Berteaux-Lecellier V."/>
            <person name="Gautheret D."/>
            <person name="de Vries R.P."/>
            <person name="Battaglia E."/>
            <person name="Coutinho P.M."/>
            <person name="Danchin E.G.J."/>
            <person name="Henrissat B."/>
            <person name="El Khoury R."/>
            <person name="Sainsard-Chanet A."/>
            <person name="Boivin A."/>
            <person name="Pinan-Lucarre B."/>
            <person name="Sellem C.H."/>
            <person name="Debuchy R."/>
            <person name="Wincker P."/>
            <person name="Weissenbach J."/>
            <person name="Silar P."/>
        </authorList>
    </citation>
    <scope>NUCLEOTIDE SEQUENCE [LARGE SCALE GENOMIC DNA]</scope>
    <source>
        <strain evidence="6">S mat+</strain>
    </source>
</reference>
<evidence type="ECO:0000256" key="2">
    <source>
        <dbReference type="ARBA" id="ARBA00023163"/>
    </source>
</evidence>
<dbReference type="EMBL" id="CU633454">
    <property type="protein sequence ID" value="CAP61405.1"/>
    <property type="molecule type" value="Genomic_DNA"/>
</dbReference>
<dbReference type="InterPro" id="IPR001138">
    <property type="entry name" value="Zn2Cys6_DnaBD"/>
</dbReference>
<feature type="compositionally biased region" description="Low complexity" evidence="4">
    <location>
        <begin position="832"/>
        <end position="841"/>
    </location>
</feature>
<dbReference type="HOGENOM" id="CLU_004804_0_1_1"/>
<feature type="compositionally biased region" description="Pro residues" evidence="4">
    <location>
        <begin position="728"/>
        <end position="737"/>
    </location>
</feature>
<feature type="non-terminal residue" evidence="6">
    <location>
        <position position="1"/>
    </location>
</feature>
<feature type="domain" description="Zn(2)-C6 fungal-type" evidence="5">
    <location>
        <begin position="111"/>
        <end position="144"/>
    </location>
</feature>
<dbReference type="GO" id="GO:0000981">
    <property type="term" value="F:DNA-binding transcription factor activity, RNA polymerase II-specific"/>
    <property type="evidence" value="ECO:0007669"/>
    <property type="project" value="InterPro"/>
</dbReference>
<gene>
    <name evidence="6" type="ORF">PODANS_4_430</name>
</gene>
<dbReference type="PANTHER" id="PTHR47840:SF1">
    <property type="entry name" value="ZN(II)2CYS6 TRANSCRIPTION FACTOR (EUROFUNG)"/>
    <property type="match status" value="1"/>
</dbReference>
<feature type="region of interest" description="Disordered" evidence="4">
    <location>
        <begin position="727"/>
        <end position="861"/>
    </location>
</feature>
<feature type="region of interest" description="Disordered" evidence="4">
    <location>
        <begin position="83"/>
        <end position="103"/>
    </location>
</feature>
<organism evidence="6">
    <name type="scientific">Podospora anserina (strain S / ATCC MYA-4624 / DSM 980 / FGSC 10383)</name>
    <name type="common">Pleurage anserina</name>
    <dbReference type="NCBI Taxonomy" id="515849"/>
    <lineage>
        <taxon>Eukaryota</taxon>
        <taxon>Fungi</taxon>
        <taxon>Dikarya</taxon>
        <taxon>Ascomycota</taxon>
        <taxon>Pezizomycotina</taxon>
        <taxon>Sordariomycetes</taxon>
        <taxon>Sordariomycetidae</taxon>
        <taxon>Sordariales</taxon>
        <taxon>Podosporaceae</taxon>
        <taxon>Podospora</taxon>
        <taxon>Podospora anserina</taxon>
    </lineage>
</organism>
<dbReference type="SUPFAM" id="SSF57701">
    <property type="entry name" value="Zn2/Cys6 DNA-binding domain"/>
    <property type="match status" value="1"/>
</dbReference>
<dbReference type="PANTHER" id="PTHR47840">
    <property type="entry name" value="ZN(II)2CYS6 TRANSCRIPTION FACTOR (EUROFUNG)-RELATED"/>
    <property type="match status" value="1"/>
</dbReference>
<feature type="compositionally biased region" description="Low complexity" evidence="4">
    <location>
        <begin position="738"/>
        <end position="753"/>
    </location>
</feature>
<dbReference type="CDD" id="cd12148">
    <property type="entry name" value="fungal_TF_MHR"/>
    <property type="match status" value="1"/>
</dbReference>
<evidence type="ECO:0000259" key="5">
    <source>
        <dbReference type="PROSITE" id="PS50048"/>
    </source>
</evidence>
<dbReference type="CDD" id="cd00067">
    <property type="entry name" value="GAL4"/>
    <property type="match status" value="1"/>
</dbReference>
<keyword evidence="2" id="KW-0804">Transcription</keyword>
<sequence>QADCHLRNLPWDTGEMVIFDTYGLGPHSTSSVFLLDDLVILLVLTGLEGRQFFDLTTALFLPPSTKDKVRGLQAKQQLSCCSTGGSKTMEEQAQRSGSDARRRKVRKGTHSCWECRRRKIRCQFGKQDDTVCLPCQARGSVCRSQEFVDAQPPQLPDRRLAQRLARLEDLVAKVVDRVMPETGSGTSSAQDHSQASSPTPSDETLMSDVDGQETSHLGLEVMESPVGHEASMAMLLGIQGSVNSLQQPTARLTIPSRRSTESVSSKGPARRRCEKICRALHSLFPSQHDVDVLVKSTPAPYFIIALFHSYQDIMEGLSETPENIATIPPPNAHPTVLAKSLIQLCICIQQQPPGSVMPQERQKHFNPYSLMNGIVSKVSQLVTSNDDLVGTAEGLQCLIILGHWHSNAGNIRKAWLIFRKALSLATMVGLSRNGTQALRFADLTTNEATRPSPMALWYCINAADRSLSLMLGLPAGSPDNTFASEEAMHRDSPQERFTKIHTVIAKRILDHNLSLVSDFINQKAAVSYQQIDHELEHAAKIMPSDWWFVPTLPSEWQADWEQAKAAICHLVLQINHFNLSLILHLPYIIRSISTGTPVGDDHKSSLGLARQILQRYMAYQSISQSHPTWTCYQVSYAALMASTALCLFTLINQTSEADIKLVSLSLSKMQHLALLQPHNRLSQSSVTLISQLLDMIDSGIKQPLNLNLNLNLNLPFFGLININNARTSPPPTMPPPSQQAARRSVSSSAHSPHMIPVPATSPGPPGGSLSPHPHPPRGRQRNVTVPIGFHTSLTDPSLQGHGHAHQSPISGRGGGDGYHNLHHGMGFDAHQHQQQQTQQQHSDNDRSSSLGEIPMGSGGEDWVFTGMESGYWGLMNQGL</sequence>
<evidence type="ECO:0000256" key="1">
    <source>
        <dbReference type="ARBA" id="ARBA00023015"/>
    </source>
</evidence>
<protein>
    <submittedName>
        <fullName evidence="6">Podospora anserina S mat+ genomic DNA chromosome 4, supercontig 1</fullName>
    </submittedName>
</protein>
<name>B2AD90_PODAN</name>
<keyword evidence="1" id="KW-0805">Transcription regulation</keyword>
<accession>B2AD90</accession>
<dbReference type="PROSITE" id="PS00463">
    <property type="entry name" value="ZN2_CY6_FUNGAL_1"/>
    <property type="match status" value="1"/>
</dbReference>
<dbReference type="InterPro" id="IPR036864">
    <property type="entry name" value="Zn2-C6_fun-type_DNA-bd_sf"/>
</dbReference>